<organism evidence="1 2">
    <name type="scientific">Cinchona calisaya</name>
    <dbReference type="NCBI Taxonomy" id="153742"/>
    <lineage>
        <taxon>Eukaryota</taxon>
        <taxon>Viridiplantae</taxon>
        <taxon>Streptophyta</taxon>
        <taxon>Embryophyta</taxon>
        <taxon>Tracheophyta</taxon>
        <taxon>Spermatophyta</taxon>
        <taxon>Magnoliopsida</taxon>
        <taxon>eudicotyledons</taxon>
        <taxon>Gunneridae</taxon>
        <taxon>Pentapetalae</taxon>
        <taxon>asterids</taxon>
        <taxon>lamiids</taxon>
        <taxon>Gentianales</taxon>
        <taxon>Rubiaceae</taxon>
        <taxon>Cinchonoideae</taxon>
        <taxon>Cinchoneae</taxon>
        <taxon>Cinchona</taxon>
    </lineage>
</organism>
<sequence>MVEEQYHAITEMVKQNGCEWDNVEKIIKCERQWYDSWAKFPYLDELEHVYEKDRANGKAVEDYEDAVNNLEVEEKSDEAASYVYCEIDDEISISTSRI</sequence>
<dbReference type="EMBL" id="JBJUIK010000015">
    <property type="protein sequence ID" value="KAL3502112.1"/>
    <property type="molecule type" value="Genomic_DNA"/>
</dbReference>
<dbReference type="PANTHER" id="PTHR46250">
    <property type="entry name" value="MYB/SANT-LIKE DNA-BINDING DOMAIN PROTEIN-RELATED"/>
    <property type="match status" value="1"/>
</dbReference>
<accession>A0ABD2Y8B8</accession>
<dbReference type="Proteomes" id="UP001630127">
    <property type="component" value="Unassembled WGS sequence"/>
</dbReference>
<evidence type="ECO:0000313" key="1">
    <source>
        <dbReference type="EMBL" id="KAL3502112.1"/>
    </source>
</evidence>
<name>A0ABD2Y8B8_9GENT</name>
<evidence type="ECO:0000313" key="2">
    <source>
        <dbReference type="Proteomes" id="UP001630127"/>
    </source>
</evidence>
<dbReference type="PANTHER" id="PTHR46250:SF15">
    <property type="entry name" value="OS01G0523800 PROTEIN"/>
    <property type="match status" value="1"/>
</dbReference>
<comment type="caution">
    <text evidence="1">The sequence shown here is derived from an EMBL/GenBank/DDBJ whole genome shotgun (WGS) entry which is preliminary data.</text>
</comment>
<protein>
    <recommendedName>
        <fullName evidence="3">Myb/SANT-like domain-containing protein</fullName>
    </recommendedName>
</protein>
<evidence type="ECO:0008006" key="3">
    <source>
        <dbReference type="Google" id="ProtNLM"/>
    </source>
</evidence>
<keyword evidence="2" id="KW-1185">Reference proteome</keyword>
<proteinExistence type="predicted"/>
<gene>
    <name evidence="1" type="ORF">ACH5RR_036561</name>
</gene>
<dbReference type="AlphaFoldDB" id="A0ABD2Y8B8"/>
<reference evidence="1 2" key="1">
    <citation type="submission" date="2024-11" db="EMBL/GenBank/DDBJ databases">
        <title>A near-complete genome assembly of Cinchona calisaya.</title>
        <authorList>
            <person name="Lian D.C."/>
            <person name="Zhao X.W."/>
            <person name="Wei L."/>
        </authorList>
    </citation>
    <scope>NUCLEOTIDE SEQUENCE [LARGE SCALE GENOMIC DNA]</scope>
    <source>
        <tissue evidence="1">Nenye</tissue>
    </source>
</reference>